<feature type="region of interest" description="Disordered" evidence="9">
    <location>
        <begin position="658"/>
        <end position="704"/>
    </location>
</feature>
<evidence type="ECO:0000256" key="6">
    <source>
        <dbReference type="ARBA" id="ARBA00023055"/>
    </source>
</evidence>
<evidence type="ECO:0000256" key="10">
    <source>
        <dbReference type="SAM" id="Phobius"/>
    </source>
</evidence>
<feature type="transmembrane region" description="Helical" evidence="10">
    <location>
        <begin position="7"/>
        <end position="31"/>
    </location>
</feature>
<dbReference type="OrthoDB" id="26740at2759"/>
<dbReference type="CDD" id="cd21675">
    <property type="entry name" value="SMP_TEX2"/>
    <property type="match status" value="1"/>
</dbReference>
<evidence type="ECO:0000313" key="13">
    <source>
        <dbReference type="Proteomes" id="UP000244855"/>
    </source>
</evidence>
<feature type="region of interest" description="Disordered" evidence="9">
    <location>
        <begin position="726"/>
        <end position="902"/>
    </location>
</feature>
<keyword evidence="13" id="KW-1185">Reference proteome</keyword>
<keyword evidence="5 10" id="KW-1133">Transmembrane helix</keyword>
<keyword evidence="3 10" id="KW-0812">Transmembrane</keyword>
<organism evidence="12 13">
    <name type="scientific">Periconia macrospinosa</name>
    <dbReference type="NCBI Taxonomy" id="97972"/>
    <lineage>
        <taxon>Eukaryota</taxon>
        <taxon>Fungi</taxon>
        <taxon>Dikarya</taxon>
        <taxon>Ascomycota</taxon>
        <taxon>Pezizomycotina</taxon>
        <taxon>Dothideomycetes</taxon>
        <taxon>Pleosporomycetidae</taxon>
        <taxon>Pleosporales</taxon>
        <taxon>Massarineae</taxon>
        <taxon>Periconiaceae</taxon>
        <taxon>Periconia</taxon>
    </lineage>
</organism>
<keyword evidence="8 10" id="KW-0472">Membrane</keyword>
<feature type="compositionally biased region" description="Polar residues" evidence="9">
    <location>
        <begin position="726"/>
        <end position="736"/>
    </location>
</feature>
<feature type="region of interest" description="Disordered" evidence="9">
    <location>
        <begin position="928"/>
        <end position="965"/>
    </location>
</feature>
<feature type="compositionally biased region" description="Polar residues" evidence="9">
    <location>
        <begin position="667"/>
        <end position="677"/>
    </location>
</feature>
<dbReference type="GO" id="GO:0015914">
    <property type="term" value="P:phospholipid transport"/>
    <property type="evidence" value="ECO:0007669"/>
    <property type="project" value="TreeGrafter"/>
</dbReference>
<evidence type="ECO:0000256" key="5">
    <source>
        <dbReference type="ARBA" id="ARBA00022989"/>
    </source>
</evidence>
<sequence>MGHWNTLVIFLGGWIAGALTIPAAALFLWVWGTINVPHPQSAEETNANDELKLQEAKIEKEGLGVGLSENVLNELQERRHVPDVASGYFAVCREFVPGGINGKAPERTNPTGAVTSIESPSVYQSMYRSIFDRNKVQSPSMDGPQGKSKRARNVFYVVLRLGYLMLYDDSEQLEVRHVISLAHHDVEIYAGGQSIPEGELWIKRNCIRLSPRPSLIKNGEAKPFFFFSDNCSEKEDFYHAILQSQEWKAETTPAAPLPQKFDTPDLVKLVQQLHATEENLHTRWINALIGRLFLALYKTQDVDRMIWTKISKKIARVPKPALISGINVQRIDMGHLPPFITNPKLRELTVDGDLTIEADISYKGNFRLDISALARIDLGTRFKAREVTFVLATILRKLEGHILIRIKPPPSNRLWVTFETAPKMVLSLEPIVSSRQITYGVILRAIESRIREVVNETLVLPNWDDIPFTSTESHAYRGGLWEDSKASDPGPNLDINLDGNSEVVDAADAHSMAQDFERSDASSIETTRSAPVPLSLDTLYSRKSRTASFTPTSEDIAISSSTDHRPHAKPMAMRSSSFATVASPIISESSAVPRNEGRPPQDDAATSMKTTISRSPPLEPTFMSIESTDQLETSADSSATIPSPELTAMNTKIHGIESSPEFELSSDRPTVSESESISIGPAIPTPIGEIAPASSPNGNTNINRQSTINSSLVSATAAAKKWISSRQAMNMRSSTEPIGGHSLSKKSLDDPKPTPQTNEEVQSSSVSQSDSKTSIVLPIDGSSRSEPFGRGQPLPPPGTPLPPPPKSERRTWNVPVASAIVNFGRRKPVSTTKPPAAGISSGGSTIEPNSQSPGTPIRPEVSNNKYTKTEKSVSEVDGLSSSPIARKHSGSPPPPPLPRRRQRLSIAEAKIAPVDNELLVVAAPDHEASAPTSPIVTDTFHQHDENKEDVHKAEQRIESPNDTGT</sequence>
<comment type="subcellular location">
    <subcellularLocation>
        <location evidence="1">Endoplasmic reticulum membrane</location>
    </subcellularLocation>
</comment>
<dbReference type="GO" id="GO:1990456">
    <property type="term" value="P:mitochondrion-endoplasmic reticulum membrane tethering"/>
    <property type="evidence" value="ECO:0007669"/>
    <property type="project" value="TreeGrafter"/>
</dbReference>
<evidence type="ECO:0000256" key="2">
    <source>
        <dbReference type="ARBA" id="ARBA00022448"/>
    </source>
</evidence>
<evidence type="ECO:0000256" key="4">
    <source>
        <dbReference type="ARBA" id="ARBA00022824"/>
    </source>
</evidence>
<evidence type="ECO:0000256" key="1">
    <source>
        <dbReference type="ARBA" id="ARBA00004586"/>
    </source>
</evidence>
<name>A0A2V1E841_9PLEO</name>
<protein>
    <recommendedName>
        <fullName evidence="11">SMP-LTD domain-containing protein</fullName>
    </recommendedName>
</protein>
<evidence type="ECO:0000256" key="7">
    <source>
        <dbReference type="ARBA" id="ARBA00023121"/>
    </source>
</evidence>
<keyword evidence="7" id="KW-0446">Lipid-binding</keyword>
<keyword evidence="6" id="KW-0445">Lipid transport</keyword>
<dbReference type="PROSITE" id="PS51847">
    <property type="entry name" value="SMP"/>
    <property type="match status" value="1"/>
</dbReference>
<feature type="compositionally biased region" description="Polar residues" evidence="9">
    <location>
        <begin position="546"/>
        <end position="561"/>
    </location>
</feature>
<dbReference type="EMBL" id="KZ805308">
    <property type="protein sequence ID" value="PVI06546.1"/>
    <property type="molecule type" value="Genomic_DNA"/>
</dbReference>
<dbReference type="PANTHER" id="PTHR13466">
    <property type="entry name" value="TEX2 PROTEIN-RELATED"/>
    <property type="match status" value="1"/>
</dbReference>
<evidence type="ECO:0000256" key="9">
    <source>
        <dbReference type="SAM" id="MobiDB-lite"/>
    </source>
</evidence>
<proteinExistence type="predicted"/>
<dbReference type="GO" id="GO:0032865">
    <property type="term" value="C:ERMES complex"/>
    <property type="evidence" value="ECO:0007669"/>
    <property type="project" value="TreeGrafter"/>
</dbReference>
<evidence type="ECO:0000256" key="3">
    <source>
        <dbReference type="ARBA" id="ARBA00022692"/>
    </source>
</evidence>
<feature type="compositionally biased region" description="Polar residues" evidence="9">
    <location>
        <begin position="574"/>
        <end position="592"/>
    </location>
</feature>
<evidence type="ECO:0000313" key="12">
    <source>
        <dbReference type="EMBL" id="PVI06546.1"/>
    </source>
</evidence>
<evidence type="ECO:0000256" key="8">
    <source>
        <dbReference type="ARBA" id="ARBA00023136"/>
    </source>
</evidence>
<feature type="compositionally biased region" description="Pro residues" evidence="9">
    <location>
        <begin position="793"/>
        <end position="805"/>
    </location>
</feature>
<keyword evidence="2" id="KW-0813">Transport</keyword>
<dbReference type="InterPro" id="IPR031468">
    <property type="entry name" value="SMP_LBD"/>
</dbReference>
<accession>A0A2V1E841</accession>
<feature type="compositionally biased region" description="Basic and acidic residues" evidence="9">
    <location>
        <begin position="940"/>
        <end position="959"/>
    </location>
</feature>
<dbReference type="AlphaFoldDB" id="A0A2V1E841"/>
<feature type="domain" description="SMP-LTD" evidence="11">
    <location>
        <begin position="276"/>
        <end position="469"/>
    </location>
</feature>
<dbReference type="Pfam" id="PF15413">
    <property type="entry name" value="PH_11"/>
    <property type="match status" value="1"/>
</dbReference>
<feature type="compositionally biased region" description="Polar residues" evidence="9">
    <location>
        <begin position="842"/>
        <end position="854"/>
    </location>
</feature>
<evidence type="ECO:0000259" key="11">
    <source>
        <dbReference type="PROSITE" id="PS51847"/>
    </source>
</evidence>
<dbReference type="GO" id="GO:0005789">
    <property type="term" value="C:endoplasmic reticulum membrane"/>
    <property type="evidence" value="ECO:0007669"/>
    <property type="project" value="UniProtKB-SubCell"/>
</dbReference>
<dbReference type="STRING" id="97972.A0A2V1E841"/>
<feature type="region of interest" description="Disordered" evidence="9">
    <location>
        <begin position="546"/>
        <end position="621"/>
    </location>
</feature>
<feature type="compositionally biased region" description="Low complexity" evidence="9">
    <location>
        <begin position="761"/>
        <end position="771"/>
    </location>
</feature>
<feature type="compositionally biased region" description="Polar residues" evidence="9">
    <location>
        <begin position="694"/>
        <end position="704"/>
    </location>
</feature>
<keyword evidence="4" id="KW-0256">Endoplasmic reticulum</keyword>
<dbReference type="PANTHER" id="PTHR13466:SF19">
    <property type="entry name" value="NUCLEUS-VACUOLE JUNCTION PROTEIN 2"/>
    <property type="match status" value="1"/>
</dbReference>
<dbReference type="Proteomes" id="UP000244855">
    <property type="component" value="Unassembled WGS sequence"/>
</dbReference>
<dbReference type="GO" id="GO:0008289">
    <property type="term" value="F:lipid binding"/>
    <property type="evidence" value="ECO:0007669"/>
    <property type="project" value="UniProtKB-KW"/>
</dbReference>
<reference evidence="12 13" key="1">
    <citation type="journal article" date="2018" name="Sci. Rep.">
        <title>Comparative genomics provides insights into the lifestyle and reveals functional heterogeneity of dark septate endophytic fungi.</title>
        <authorList>
            <person name="Knapp D.G."/>
            <person name="Nemeth J.B."/>
            <person name="Barry K."/>
            <person name="Hainaut M."/>
            <person name="Henrissat B."/>
            <person name="Johnson J."/>
            <person name="Kuo A."/>
            <person name="Lim J.H.P."/>
            <person name="Lipzen A."/>
            <person name="Nolan M."/>
            <person name="Ohm R.A."/>
            <person name="Tamas L."/>
            <person name="Grigoriev I.V."/>
            <person name="Spatafora J.W."/>
            <person name="Nagy L.G."/>
            <person name="Kovacs G.M."/>
        </authorList>
    </citation>
    <scope>NUCLEOTIDE SEQUENCE [LARGE SCALE GENOMIC DNA]</scope>
    <source>
        <strain evidence="12 13">DSE2036</strain>
    </source>
</reference>
<gene>
    <name evidence="12" type="ORF">DM02DRAFT_649668</name>
</gene>